<dbReference type="SUPFAM" id="SSF53850">
    <property type="entry name" value="Periplasmic binding protein-like II"/>
    <property type="match status" value="1"/>
</dbReference>
<evidence type="ECO:0000313" key="6">
    <source>
        <dbReference type="EMBL" id="MDH2391176.1"/>
    </source>
</evidence>
<dbReference type="Gene3D" id="3.40.190.10">
    <property type="entry name" value="Periplasmic binding protein-like II"/>
    <property type="match status" value="2"/>
</dbReference>
<evidence type="ECO:0000256" key="3">
    <source>
        <dbReference type="ARBA" id="ARBA00023125"/>
    </source>
</evidence>
<evidence type="ECO:0000313" key="7">
    <source>
        <dbReference type="Proteomes" id="UP001223144"/>
    </source>
</evidence>
<evidence type="ECO:0000256" key="2">
    <source>
        <dbReference type="ARBA" id="ARBA00023015"/>
    </source>
</evidence>
<dbReference type="EMBL" id="JARWBG010000024">
    <property type="protein sequence ID" value="MDH2391176.1"/>
    <property type="molecule type" value="Genomic_DNA"/>
</dbReference>
<evidence type="ECO:0000256" key="1">
    <source>
        <dbReference type="ARBA" id="ARBA00009437"/>
    </source>
</evidence>
<proteinExistence type="inferred from homology"/>
<dbReference type="Pfam" id="PF03466">
    <property type="entry name" value="LysR_substrate"/>
    <property type="match status" value="1"/>
</dbReference>
<keyword evidence="7" id="KW-1185">Reference proteome</keyword>
<dbReference type="PANTHER" id="PTHR30346">
    <property type="entry name" value="TRANSCRIPTIONAL DUAL REGULATOR HCAR-RELATED"/>
    <property type="match status" value="1"/>
</dbReference>
<name>A0ABT6HR43_9ACTN</name>
<evidence type="ECO:0000259" key="5">
    <source>
        <dbReference type="Pfam" id="PF03466"/>
    </source>
</evidence>
<dbReference type="Proteomes" id="UP001223144">
    <property type="component" value="Unassembled WGS sequence"/>
</dbReference>
<sequence>MTTRTPTARGAIRLGVHGSPHLASRIVAAAGHPETAVQYVPYEVAEPFAPLRAGATDIMIVKYDPLEPDIAVGDPVGWDGRAVLVGAHHPLAARESVSIEDVADYDGFRCPGDFPANVWDLVVPPHTPRGRAIRRTHTMTTVPALVDRLRSSLATHVSFQSLDAVLPPDIRVIPVPDLPSSPVAFAWLRDVELSECVRQFMTDAERAARR</sequence>
<keyword evidence="4" id="KW-0804">Transcription</keyword>
<dbReference type="PANTHER" id="PTHR30346:SF0">
    <property type="entry name" value="HCA OPERON TRANSCRIPTIONAL ACTIVATOR HCAR"/>
    <property type="match status" value="1"/>
</dbReference>
<accession>A0ABT6HR43</accession>
<dbReference type="CDD" id="cd05466">
    <property type="entry name" value="PBP2_LTTR_substrate"/>
    <property type="match status" value="1"/>
</dbReference>
<comment type="similarity">
    <text evidence="1">Belongs to the LysR transcriptional regulatory family.</text>
</comment>
<evidence type="ECO:0000256" key="4">
    <source>
        <dbReference type="ARBA" id="ARBA00023163"/>
    </source>
</evidence>
<gene>
    <name evidence="6" type="ORF">QCN29_20755</name>
</gene>
<protein>
    <submittedName>
        <fullName evidence="6">Substrate-binding domain-containing protein</fullName>
    </submittedName>
</protein>
<keyword evidence="2" id="KW-0805">Transcription regulation</keyword>
<keyword evidence="3" id="KW-0238">DNA-binding</keyword>
<organism evidence="6 7">
    <name type="scientific">Streptomyces chengmaiensis</name>
    <dbReference type="NCBI Taxonomy" id="3040919"/>
    <lineage>
        <taxon>Bacteria</taxon>
        <taxon>Bacillati</taxon>
        <taxon>Actinomycetota</taxon>
        <taxon>Actinomycetes</taxon>
        <taxon>Kitasatosporales</taxon>
        <taxon>Streptomycetaceae</taxon>
        <taxon>Streptomyces</taxon>
    </lineage>
</organism>
<feature type="domain" description="LysR substrate-binding" evidence="5">
    <location>
        <begin position="9"/>
        <end position="202"/>
    </location>
</feature>
<reference evidence="6 7" key="1">
    <citation type="submission" date="2023-04" db="EMBL/GenBank/DDBJ databases">
        <title>Streptomyces chengmaiensis sp. nov. isolated from the stem of mangrove plant in Hainan.</title>
        <authorList>
            <person name="Huang X."/>
            <person name="Zhou S."/>
            <person name="Chu X."/>
            <person name="Xie Y."/>
            <person name="Lin Y."/>
        </authorList>
    </citation>
    <scope>NUCLEOTIDE SEQUENCE [LARGE SCALE GENOMIC DNA]</scope>
    <source>
        <strain evidence="6 7">HNM0663</strain>
    </source>
</reference>
<dbReference type="InterPro" id="IPR005119">
    <property type="entry name" value="LysR_subst-bd"/>
</dbReference>
<dbReference type="RefSeq" id="WP_279929929.1">
    <property type="nucleotide sequence ID" value="NZ_JARWBG010000024.1"/>
</dbReference>
<comment type="caution">
    <text evidence="6">The sequence shown here is derived from an EMBL/GenBank/DDBJ whole genome shotgun (WGS) entry which is preliminary data.</text>
</comment>